<dbReference type="InterPro" id="IPR051622">
    <property type="entry name" value="R-tyr_protein_phosphatases"/>
</dbReference>
<dbReference type="EMBL" id="LN609529">
    <property type="protein sequence ID" value="CEF69707.1"/>
    <property type="molecule type" value="Genomic_DNA"/>
</dbReference>
<evidence type="ECO:0000313" key="13">
    <source>
        <dbReference type="Proteomes" id="UP000035682"/>
    </source>
</evidence>
<keyword evidence="3 10" id="KW-0732">Signal</keyword>
<dbReference type="PROSITE" id="PS50853">
    <property type="entry name" value="FN3"/>
    <property type="match status" value="2"/>
</dbReference>
<dbReference type="Proteomes" id="UP000035682">
    <property type="component" value="Unplaced"/>
</dbReference>
<dbReference type="Gene3D" id="2.60.40.10">
    <property type="entry name" value="Immunoglobulins"/>
    <property type="match status" value="3"/>
</dbReference>
<feature type="transmembrane region" description="Helical" evidence="9">
    <location>
        <begin position="642"/>
        <end position="663"/>
    </location>
</feature>
<feature type="signal peptide" evidence="10">
    <location>
        <begin position="1"/>
        <end position="20"/>
    </location>
</feature>
<dbReference type="InterPro" id="IPR057598">
    <property type="entry name" value="Fn3_PTPRU"/>
</dbReference>
<evidence type="ECO:0000256" key="5">
    <source>
        <dbReference type="ARBA" id="ARBA00022989"/>
    </source>
</evidence>
<evidence type="ECO:0000256" key="8">
    <source>
        <dbReference type="ARBA" id="ARBA00023180"/>
    </source>
</evidence>
<accession>A0A090LIU2</accession>
<evidence type="ECO:0000256" key="7">
    <source>
        <dbReference type="ARBA" id="ARBA00023157"/>
    </source>
</evidence>
<feature type="domain" description="Fibronectin type-III" evidence="11">
    <location>
        <begin position="134"/>
        <end position="235"/>
    </location>
</feature>
<dbReference type="GeneID" id="36382077"/>
<dbReference type="SMART" id="SM00060">
    <property type="entry name" value="FN3"/>
    <property type="match status" value="4"/>
</dbReference>
<dbReference type="PANTHER" id="PTHR24051">
    <property type="entry name" value="SUSHI DOMAIN-CONTAINING PROTEIN 1"/>
    <property type="match status" value="1"/>
</dbReference>
<dbReference type="PANTHER" id="PTHR24051:SF9">
    <property type="entry name" value="FIBRONECTIN TYPE-III DOMAIN-CONTAINING PROTEIN"/>
    <property type="match status" value="1"/>
</dbReference>
<dbReference type="SUPFAM" id="SSF49265">
    <property type="entry name" value="Fibronectin type III"/>
    <property type="match status" value="2"/>
</dbReference>
<keyword evidence="4" id="KW-0677">Repeat</keyword>
<dbReference type="OrthoDB" id="6130531at2759"/>
<keyword evidence="2 9" id="KW-0812">Transmembrane</keyword>
<protein>
    <submittedName>
        <fullName evidence="12 14">Fibronectin, type III domain and Immunoglobulin-like fold domain-containing protein</fullName>
    </submittedName>
</protein>
<reference evidence="12 13" key="1">
    <citation type="submission" date="2014-09" db="EMBL/GenBank/DDBJ databases">
        <authorList>
            <person name="Martin A.A."/>
        </authorList>
    </citation>
    <scope>NUCLEOTIDE SEQUENCE</scope>
    <source>
        <strain evidence="13">ED321</strain>
        <strain evidence="12">ED321 Heterogonic</strain>
    </source>
</reference>
<proteinExistence type="predicted"/>
<dbReference type="STRING" id="34506.A0A090LIU2"/>
<evidence type="ECO:0000256" key="10">
    <source>
        <dbReference type="SAM" id="SignalP"/>
    </source>
</evidence>
<dbReference type="WBParaSite" id="SRAE_2000435400.1">
    <property type="protein sequence ID" value="SRAE_2000435400.1"/>
    <property type="gene ID" value="WBGene00264584"/>
</dbReference>
<dbReference type="GO" id="GO:0016020">
    <property type="term" value="C:membrane"/>
    <property type="evidence" value="ECO:0007669"/>
    <property type="project" value="UniProtKB-SubCell"/>
</dbReference>
<dbReference type="CDD" id="cd00063">
    <property type="entry name" value="FN3"/>
    <property type="match status" value="3"/>
</dbReference>
<comment type="subcellular location">
    <subcellularLocation>
        <location evidence="1">Membrane</location>
        <topology evidence="1">Single-pass type I membrane protein</topology>
    </subcellularLocation>
</comment>
<gene>
    <name evidence="12 14 15" type="ORF">SRAE_2000435400</name>
</gene>
<evidence type="ECO:0000313" key="15">
    <source>
        <dbReference type="WormBase" id="SRAE_2000435400"/>
    </source>
</evidence>
<evidence type="ECO:0000256" key="6">
    <source>
        <dbReference type="ARBA" id="ARBA00023136"/>
    </source>
</evidence>
<evidence type="ECO:0000256" key="1">
    <source>
        <dbReference type="ARBA" id="ARBA00004479"/>
    </source>
</evidence>
<dbReference type="InterPro" id="IPR013783">
    <property type="entry name" value="Ig-like_fold"/>
</dbReference>
<dbReference type="WormBase" id="SRAE_2000435400">
    <property type="protein sequence ID" value="SRP11958"/>
    <property type="gene ID" value="WBGene00264584"/>
</dbReference>
<dbReference type="InterPro" id="IPR003961">
    <property type="entry name" value="FN3_dom"/>
</dbReference>
<dbReference type="CTD" id="36382077"/>
<evidence type="ECO:0000256" key="2">
    <source>
        <dbReference type="ARBA" id="ARBA00022692"/>
    </source>
</evidence>
<evidence type="ECO:0000256" key="4">
    <source>
        <dbReference type="ARBA" id="ARBA00022737"/>
    </source>
</evidence>
<feature type="domain" description="Fibronectin type-III" evidence="11">
    <location>
        <begin position="23"/>
        <end position="127"/>
    </location>
</feature>
<keyword evidence="5 9" id="KW-1133">Transmembrane helix</keyword>
<evidence type="ECO:0000313" key="12">
    <source>
        <dbReference type="EMBL" id="CEF69707.1"/>
    </source>
</evidence>
<dbReference type="AlphaFoldDB" id="A0A090LIU2"/>
<keyword evidence="7" id="KW-1015">Disulfide bond</keyword>
<dbReference type="Pfam" id="PF23144">
    <property type="entry name" value="Fn3_PTPRU"/>
    <property type="match status" value="1"/>
</dbReference>
<organism evidence="12">
    <name type="scientific">Strongyloides ratti</name>
    <name type="common">Parasitic roundworm</name>
    <dbReference type="NCBI Taxonomy" id="34506"/>
    <lineage>
        <taxon>Eukaryota</taxon>
        <taxon>Metazoa</taxon>
        <taxon>Ecdysozoa</taxon>
        <taxon>Nematoda</taxon>
        <taxon>Chromadorea</taxon>
        <taxon>Rhabditida</taxon>
        <taxon>Tylenchina</taxon>
        <taxon>Panagrolaimomorpha</taxon>
        <taxon>Strongyloidoidea</taxon>
        <taxon>Strongyloididae</taxon>
        <taxon>Strongyloides</taxon>
    </lineage>
</organism>
<keyword evidence="6 9" id="KW-0472">Membrane</keyword>
<name>A0A090LIU2_STRRB</name>
<sequence length="740" mass="85963">MNLLSLIFSLILLLLFYVKNEDLEEEIIIHNVENDFVSFSWNIPSYYQNITNSYILRCSLVKDAQTRNTTKVYITSSSPIFNSHSFIFNNLIGNTTYRLSVEAFTLSQWNETRSIWYASKLIHTTLALLKWLPPPIELSVTERGQDFLEFQWRLPTVAITSYESMINQHELTIYEYNPITKISSKLQSISIRLPSTRVIIDRLHPSTIYNISIRTGTDYGYGYNAWGLFATSDNYMSDSGVLRLKERTPNSLTITWDKNWMPKTPSNKEGGRYTVRAVTIYSMFGSNKELSISNVYDGSKPQPEVILRGLSPGTTFNVTLYARIYPQDIIGKSNTNTNGKNKLNNDIVKFKRKTIEYKKTWNLFSTLPQGAYLVSDPRIAAETEVAASLVWHPIENTDVIVYYQIRYFLIDSKETTMITTSPLSEKEVLCPKYGCDWFCYLIFNLKKHPRHYEFHIRARIDNIWNKWIVVSRKTWNLMERVCSITPPNFYVDHLTSPEYMREIEIDEKEFKRIGTWRYLVIVDKKTTENSGLEGITSIDMTHLTDLPTAKHDDISYYIAASLTEDNLKKMKKFIIGDGKQYGGYVNYPLEDRDNDPLWTIMPISQTENEVMEPKLKSCGINEKGVVECEMSFIEMISLIPSWLTIIGILLLLLTIIATFFIIWKSMKPESNQKHFSRRTSINTYKRTPSITFSRTTSIHNIPRTITTPKSNYNNIEYIPVRCDIEKDNDIDSILDFEKMY</sequence>
<keyword evidence="13" id="KW-1185">Reference proteome</keyword>
<evidence type="ECO:0000256" key="3">
    <source>
        <dbReference type="ARBA" id="ARBA00022729"/>
    </source>
</evidence>
<reference evidence="14" key="2">
    <citation type="submission" date="2020-12" db="UniProtKB">
        <authorList>
            <consortium name="WormBaseParasite"/>
        </authorList>
    </citation>
    <scope>IDENTIFICATION</scope>
</reference>
<dbReference type="RefSeq" id="XP_024508906.1">
    <property type="nucleotide sequence ID" value="XM_024643213.1"/>
</dbReference>
<dbReference type="InterPro" id="IPR036116">
    <property type="entry name" value="FN3_sf"/>
</dbReference>
<evidence type="ECO:0000259" key="11">
    <source>
        <dbReference type="PROSITE" id="PS50853"/>
    </source>
</evidence>
<evidence type="ECO:0000313" key="14">
    <source>
        <dbReference type="WBParaSite" id="SRAE_2000435400.1"/>
    </source>
</evidence>
<evidence type="ECO:0000256" key="9">
    <source>
        <dbReference type="SAM" id="Phobius"/>
    </source>
</evidence>
<feature type="chain" id="PRO_5015030868" evidence="10">
    <location>
        <begin position="21"/>
        <end position="740"/>
    </location>
</feature>
<keyword evidence="8" id="KW-0325">Glycoprotein</keyword>